<organism evidence="3 4">
    <name type="scientific">Rhodopirellula baltica SWK14</name>
    <dbReference type="NCBI Taxonomy" id="993516"/>
    <lineage>
        <taxon>Bacteria</taxon>
        <taxon>Pseudomonadati</taxon>
        <taxon>Planctomycetota</taxon>
        <taxon>Planctomycetia</taxon>
        <taxon>Pirellulales</taxon>
        <taxon>Pirellulaceae</taxon>
        <taxon>Rhodopirellula</taxon>
    </lineage>
</organism>
<dbReference type="PATRIC" id="fig|993516.3.peg.1188"/>
<feature type="domain" description="Anti-sigma-28 factor FlgM C-terminal" evidence="2">
    <location>
        <begin position="68"/>
        <end position="112"/>
    </location>
</feature>
<dbReference type="SUPFAM" id="SSF101498">
    <property type="entry name" value="Anti-sigma factor FlgM"/>
    <property type="match status" value="1"/>
</dbReference>
<dbReference type="Pfam" id="PF04316">
    <property type="entry name" value="FlgM"/>
    <property type="match status" value="1"/>
</dbReference>
<gene>
    <name evidence="3" type="ORF">RBSWK_01123</name>
</gene>
<dbReference type="AlphaFoldDB" id="L7CMC3"/>
<evidence type="ECO:0000313" key="3">
    <source>
        <dbReference type="EMBL" id="ELP35123.1"/>
    </source>
</evidence>
<name>L7CMC3_RHOBT</name>
<dbReference type="EMBL" id="AMWG01000021">
    <property type="protein sequence ID" value="ELP35123.1"/>
    <property type="molecule type" value="Genomic_DNA"/>
</dbReference>
<dbReference type="InterPro" id="IPR031316">
    <property type="entry name" value="FlgM_C"/>
</dbReference>
<proteinExistence type="predicted"/>
<evidence type="ECO:0000256" key="1">
    <source>
        <dbReference type="SAM" id="MobiDB-lite"/>
    </source>
</evidence>
<evidence type="ECO:0000313" key="4">
    <source>
        <dbReference type="Proteomes" id="UP000010959"/>
    </source>
</evidence>
<dbReference type="InterPro" id="IPR035890">
    <property type="entry name" value="Anti-sigma-28_factor_FlgM_sf"/>
</dbReference>
<evidence type="ECO:0000259" key="2">
    <source>
        <dbReference type="Pfam" id="PF04316"/>
    </source>
</evidence>
<comment type="caution">
    <text evidence="3">The sequence shown here is derived from an EMBL/GenBank/DDBJ whole genome shotgun (WGS) entry which is preliminary data.</text>
</comment>
<reference evidence="3 4" key="1">
    <citation type="journal article" date="2013" name="Mar. Genomics">
        <title>Expression of sulfatases in Rhodopirellula baltica and the diversity of sulfatases in the genus Rhodopirellula.</title>
        <authorList>
            <person name="Wegner C.E."/>
            <person name="Richter-Heitmann T."/>
            <person name="Klindworth A."/>
            <person name="Klockow C."/>
            <person name="Richter M."/>
            <person name="Achstetter T."/>
            <person name="Glockner F.O."/>
            <person name="Harder J."/>
        </authorList>
    </citation>
    <scope>NUCLEOTIDE SEQUENCE [LARGE SCALE GENOMIC DNA]</scope>
    <source>
        <strain evidence="3 4">SWK14</strain>
    </source>
</reference>
<accession>L7CMC3</accession>
<dbReference type="Proteomes" id="UP000010959">
    <property type="component" value="Unassembled WGS sequence"/>
</dbReference>
<sequence length="129" mass="13507">MGHEGPVCHPVVNSAFRPGARVKMQIYGPFRLSTSQAASSVSKPAANAGANRLKPDAATTRTSAAPVDQLDLSSAATSANRLDSASPIAGGGEIRIDRVADIRRQIADGSYDTPEKMDAALDRFLDELA</sequence>
<protein>
    <submittedName>
        <fullName evidence="3">Anti-sigma-28 factor FlgM family protein</fullName>
    </submittedName>
</protein>
<feature type="region of interest" description="Disordered" evidence="1">
    <location>
        <begin position="38"/>
        <end position="68"/>
    </location>
</feature>